<dbReference type="Pfam" id="PF00012">
    <property type="entry name" value="HSP70"/>
    <property type="match status" value="1"/>
</dbReference>
<dbReference type="EMBL" id="UFQT01001856">
    <property type="protein sequence ID" value="SSX32023.1"/>
    <property type="molecule type" value="Genomic_DNA"/>
</dbReference>
<evidence type="ECO:0000256" key="1">
    <source>
        <dbReference type="ARBA" id="ARBA00007381"/>
    </source>
</evidence>
<dbReference type="PROSITE" id="PS00297">
    <property type="entry name" value="HSP70_1"/>
    <property type="match status" value="1"/>
</dbReference>
<keyword evidence="2" id="KW-0547">Nucleotide-binding</keyword>
<evidence type="ECO:0000313" key="4">
    <source>
        <dbReference type="EMBL" id="SSX12580.1"/>
    </source>
</evidence>
<evidence type="ECO:0000256" key="3">
    <source>
        <dbReference type="ARBA" id="ARBA00022840"/>
    </source>
</evidence>
<evidence type="ECO:0000256" key="2">
    <source>
        <dbReference type="ARBA" id="ARBA00022741"/>
    </source>
</evidence>
<dbReference type="GO" id="GO:0140662">
    <property type="term" value="F:ATP-dependent protein folding chaperone"/>
    <property type="evidence" value="ECO:0007669"/>
    <property type="project" value="InterPro"/>
</dbReference>
<dbReference type="VEuPathDB" id="VectorBase:CSON004336"/>
<dbReference type="PANTHER" id="PTHR45639">
    <property type="entry name" value="HSC70CB, ISOFORM G-RELATED"/>
    <property type="match status" value="1"/>
</dbReference>
<dbReference type="InterPro" id="IPR013126">
    <property type="entry name" value="Hsp_70_fam"/>
</dbReference>
<dbReference type="SUPFAM" id="SSF100934">
    <property type="entry name" value="Heat shock protein 70kD (HSP70), C-terminal subdomain"/>
    <property type="match status" value="1"/>
</dbReference>
<dbReference type="SUPFAM" id="SSF53067">
    <property type="entry name" value="Actin-like ATPase domain"/>
    <property type="match status" value="1"/>
</dbReference>
<protein>
    <submittedName>
        <fullName evidence="5">CSON004336 protein</fullName>
    </submittedName>
</protein>
<dbReference type="PRINTS" id="PR00301">
    <property type="entry name" value="HEATSHOCK70"/>
</dbReference>
<gene>
    <name evidence="5" type="primary">CSON004336</name>
</gene>
<reference evidence="4" key="1">
    <citation type="submission" date="2018-04" db="EMBL/GenBank/DDBJ databases">
        <authorList>
            <person name="Go L.Y."/>
            <person name="Mitchell J.A."/>
        </authorList>
    </citation>
    <scope>NUCLEOTIDE SEQUENCE</scope>
    <source>
        <tissue evidence="4">Whole organism</tissue>
    </source>
</reference>
<dbReference type="GO" id="GO:0030968">
    <property type="term" value="P:endoplasmic reticulum unfolded protein response"/>
    <property type="evidence" value="ECO:0007669"/>
    <property type="project" value="TreeGrafter"/>
</dbReference>
<dbReference type="EMBL" id="UFQS01001856">
    <property type="protein sequence ID" value="SSX12580.1"/>
    <property type="molecule type" value="Genomic_DNA"/>
</dbReference>
<reference evidence="5" key="2">
    <citation type="submission" date="2018-07" db="EMBL/GenBank/DDBJ databases">
        <authorList>
            <person name="Quirk P.G."/>
            <person name="Krulwich T.A."/>
        </authorList>
    </citation>
    <scope>NUCLEOTIDE SEQUENCE</scope>
</reference>
<dbReference type="InterPro" id="IPR043129">
    <property type="entry name" value="ATPase_NBD"/>
</dbReference>
<dbReference type="GO" id="GO:0034663">
    <property type="term" value="C:endoplasmic reticulum chaperone complex"/>
    <property type="evidence" value="ECO:0007669"/>
    <property type="project" value="TreeGrafter"/>
</dbReference>
<proteinExistence type="inferred from homology"/>
<dbReference type="Gene3D" id="1.20.1270.10">
    <property type="match status" value="1"/>
</dbReference>
<accession>A0A336MTC8</accession>
<comment type="similarity">
    <text evidence="1">Belongs to the heat shock protein 70 family.</text>
</comment>
<dbReference type="InterPro" id="IPR018181">
    <property type="entry name" value="Heat_shock_70_CS"/>
</dbReference>
<dbReference type="Gene3D" id="3.30.420.40">
    <property type="match status" value="1"/>
</dbReference>
<name>A0A336MTC8_CULSO</name>
<dbReference type="FunFam" id="3.30.420.40:FF:000028">
    <property type="entry name" value="heat shock 70 kDa protein-like"/>
    <property type="match status" value="1"/>
</dbReference>
<keyword evidence="3" id="KW-0067">ATP-binding</keyword>
<dbReference type="GO" id="GO:0005524">
    <property type="term" value="F:ATP binding"/>
    <property type="evidence" value="ECO:0007669"/>
    <property type="project" value="UniProtKB-KW"/>
</dbReference>
<organism evidence="5">
    <name type="scientific">Culicoides sonorensis</name>
    <name type="common">Biting midge</name>
    <dbReference type="NCBI Taxonomy" id="179676"/>
    <lineage>
        <taxon>Eukaryota</taxon>
        <taxon>Metazoa</taxon>
        <taxon>Ecdysozoa</taxon>
        <taxon>Arthropoda</taxon>
        <taxon>Hexapoda</taxon>
        <taxon>Insecta</taxon>
        <taxon>Pterygota</taxon>
        <taxon>Neoptera</taxon>
        <taxon>Endopterygota</taxon>
        <taxon>Diptera</taxon>
        <taxon>Nematocera</taxon>
        <taxon>Chironomoidea</taxon>
        <taxon>Ceratopogonidae</taxon>
        <taxon>Ceratopogoninae</taxon>
        <taxon>Culicoides</taxon>
        <taxon>Monoculicoides</taxon>
    </lineage>
</organism>
<dbReference type="AlphaFoldDB" id="A0A336MTC8"/>
<dbReference type="InterPro" id="IPR029048">
    <property type="entry name" value="HSP70_C_sf"/>
</dbReference>
<dbReference type="PANTHER" id="PTHR45639:SF34">
    <property type="entry name" value="CHAPERONE PROTEIN DNAK"/>
    <property type="match status" value="1"/>
</dbReference>
<sequence length="169" mass="19738">MSRKMAKKPVIGIDLGTTYSVLAVARNGQIDIIANDQGNRTTPSCVAYTDVERLVGEGALYQAANNPENTIYERMIKEAQNYRNKDDIHKKRVESMDEFERLCCKLKRNVVAMVERNEIDEGDKKRVLEKCEQMLTWLDANRDEKKEVFDQKHVDMEEFWQTILEKYEN</sequence>
<evidence type="ECO:0000313" key="5">
    <source>
        <dbReference type="EMBL" id="SSX32023.1"/>
    </source>
</evidence>